<dbReference type="GO" id="GO:0004571">
    <property type="term" value="F:mannosyl-oligosaccharide 1,2-alpha-mannosidase activity"/>
    <property type="evidence" value="ECO:0007669"/>
    <property type="project" value="InterPro"/>
</dbReference>
<evidence type="ECO:0000256" key="2">
    <source>
        <dbReference type="ARBA" id="ARBA00007658"/>
    </source>
</evidence>
<comment type="similarity">
    <text evidence="2">Belongs to the glycosyl hydrolase 47 family.</text>
</comment>
<dbReference type="SUPFAM" id="SSF48225">
    <property type="entry name" value="Seven-hairpin glycosidases"/>
    <property type="match status" value="1"/>
</dbReference>
<keyword evidence="3" id="KW-0256">Endoplasmic reticulum</keyword>
<gene>
    <name evidence="5" type="ORF">STPYR_12070</name>
</gene>
<evidence type="ECO:0000256" key="4">
    <source>
        <dbReference type="ARBA" id="ARBA00023180"/>
    </source>
</evidence>
<name>A0A1Y5Q4D2_9GAMM</name>
<dbReference type="PRINTS" id="PR00747">
    <property type="entry name" value="GLYHDRLASE47"/>
</dbReference>
<dbReference type="InterPro" id="IPR001382">
    <property type="entry name" value="Glyco_hydro_47"/>
</dbReference>
<dbReference type="GO" id="GO:0005975">
    <property type="term" value="P:carbohydrate metabolic process"/>
    <property type="evidence" value="ECO:0007669"/>
    <property type="project" value="InterPro"/>
</dbReference>
<dbReference type="EMBL" id="FLTS01000001">
    <property type="protein sequence ID" value="SBV37140.1"/>
    <property type="molecule type" value="Genomic_DNA"/>
</dbReference>
<dbReference type="InterPro" id="IPR012341">
    <property type="entry name" value="6hp_glycosidase-like_sf"/>
</dbReference>
<proteinExistence type="inferred from homology"/>
<dbReference type="PANTHER" id="PTHR45679">
    <property type="entry name" value="ER DEGRADATION-ENHANCING ALPHA-MANNOSIDASE-LIKE PROTEIN 2"/>
    <property type="match status" value="1"/>
</dbReference>
<keyword evidence="5" id="KW-0378">Hydrolase</keyword>
<organism evidence="5">
    <name type="scientific">uncultured Stenotrophomonas sp</name>
    <dbReference type="NCBI Taxonomy" id="165438"/>
    <lineage>
        <taxon>Bacteria</taxon>
        <taxon>Pseudomonadati</taxon>
        <taxon>Pseudomonadota</taxon>
        <taxon>Gammaproteobacteria</taxon>
        <taxon>Lysobacterales</taxon>
        <taxon>Lysobacteraceae</taxon>
        <taxon>Stenotrophomonas</taxon>
        <taxon>environmental samples</taxon>
    </lineage>
</organism>
<reference evidence="5" key="1">
    <citation type="submission" date="2016-03" db="EMBL/GenBank/DDBJ databases">
        <authorList>
            <person name="Ploux O."/>
        </authorList>
    </citation>
    <scope>NUCLEOTIDE SEQUENCE</scope>
    <source>
        <strain evidence="5">UC10</strain>
    </source>
</reference>
<dbReference type="Gene3D" id="1.50.10.10">
    <property type="match status" value="1"/>
</dbReference>
<dbReference type="InterPro" id="IPR044674">
    <property type="entry name" value="EDEM1/2/3"/>
</dbReference>
<accession>A0A1Y5Q4D2</accession>
<sequence>MNHSHPEDPMMIRALRTAPLVAALVLALSACNDPQAPALSAEPVAVDAAAAVATAEVPAVDDAEAARMAEQVREATRHAWQGYMQYAKGHDDLKPISAQPRDWYPVPLLMSPVDALDTLLLLGLDKEAAEARELIVTKLSFDQDIDVQNFEVTIRLLGGLLSGYQMTGDERLLKLADDLGTRLSPVFDSPTGLPYTHVNLRTGKTSGKISNPAETGTLLLEFGTLAKLTGKQAYYDKAKRALVETYNRRSKIGLVGLNINVETGEWTDKDASIAGGIDSYYEYLLKCWKLFGDEDCKRMWEDSIGPLNQYLADEVREGELWYGHADMDSGARTSTTYGALDAFMPGMLALGGDLDRAKRLQESNLKMWRLHGIEPESLDYAAMEVRSPSYALRPEIVESAYYLHHYTGDARYRGMGKEFFDDFVKYTRTEHGFAALKDVRSKEKDDSMESFLFAETFKYYYLLFAPATALDFDAIVFNTEAHPLRRTW</sequence>
<dbReference type="GO" id="GO:1904380">
    <property type="term" value="P:endoplasmic reticulum mannose trimming"/>
    <property type="evidence" value="ECO:0007669"/>
    <property type="project" value="InterPro"/>
</dbReference>
<keyword evidence="4" id="KW-0325">Glycoprotein</keyword>
<comment type="subcellular location">
    <subcellularLocation>
        <location evidence="1">Endoplasmic reticulum</location>
    </subcellularLocation>
</comment>
<dbReference type="GO" id="GO:0016020">
    <property type="term" value="C:membrane"/>
    <property type="evidence" value="ECO:0007669"/>
    <property type="project" value="InterPro"/>
</dbReference>
<dbReference type="InterPro" id="IPR036026">
    <property type="entry name" value="Seven-hairpin_glycosidases"/>
</dbReference>
<dbReference type="GO" id="GO:0005509">
    <property type="term" value="F:calcium ion binding"/>
    <property type="evidence" value="ECO:0007669"/>
    <property type="project" value="InterPro"/>
</dbReference>
<dbReference type="AlphaFoldDB" id="A0A1Y5Q4D2"/>
<dbReference type="Pfam" id="PF01532">
    <property type="entry name" value="Glyco_hydro_47"/>
    <property type="match status" value="1"/>
</dbReference>
<evidence type="ECO:0000256" key="1">
    <source>
        <dbReference type="ARBA" id="ARBA00004240"/>
    </source>
</evidence>
<dbReference type="PANTHER" id="PTHR45679:SF6">
    <property type="entry name" value="ER DEGRADATION-ENHANCING ALPHA-MANNOSIDASE-LIKE PROTEIN 2"/>
    <property type="match status" value="1"/>
</dbReference>
<evidence type="ECO:0000256" key="3">
    <source>
        <dbReference type="ARBA" id="ARBA00022824"/>
    </source>
</evidence>
<protein>
    <submittedName>
        <fullName evidence="5">Glycoside hydrolase family 47</fullName>
    </submittedName>
</protein>
<evidence type="ECO:0000313" key="5">
    <source>
        <dbReference type="EMBL" id="SBV37140.1"/>
    </source>
</evidence>